<keyword evidence="9 12" id="KW-0460">Magnesium</keyword>
<dbReference type="SUPFAM" id="SSF51621">
    <property type="entry name" value="Phosphoenolpyruvate/pyruvate domain"/>
    <property type="match status" value="1"/>
</dbReference>
<proteinExistence type="inferred from homology"/>
<dbReference type="InterPro" id="IPR015793">
    <property type="entry name" value="Pyrv_Knase_brl"/>
</dbReference>
<dbReference type="GO" id="GO:0016301">
    <property type="term" value="F:kinase activity"/>
    <property type="evidence" value="ECO:0007669"/>
    <property type="project" value="UniProtKB-KW"/>
</dbReference>
<dbReference type="InterPro" id="IPR011037">
    <property type="entry name" value="Pyrv_Knase-like_insert_dom_sf"/>
</dbReference>
<dbReference type="EC" id="2.7.1.40" evidence="3 12"/>
<evidence type="ECO:0000256" key="11">
    <source>
        <dbReference type="ARBA" id="ARBA00023317"/>
    </source>
</evidence>
<dbReference type="GO" id="GO:0030955">
    <property type="term" value="F:potassium ion binding"/>
    <property type="evidence" value="ECO:0007669"/>
    <property type="project" value="InterPro"/>
</dbReference>
<keyword evidence="11 15" id="KW-0670">Pyruvate</keyword>
<evidence type="ECO:0000256" key="1">
    <source>
        <dbReference type="ARBA" id="ARBA00004997"/>
    </source>
</evidence>
<evidence type="ECO:0000256" key="6">
    <source>
        <dbReference type="ARBA" id="ARBA00022741"/>
    </source>
</evidence>
<evidence type="ECO:0000313" key="16">
    <source>
        <dbReference type="Proteomes" id="UP000192907"/>
    </source>
</evidence>
<dbReference type="Pfam" id="PF02887">
    <property type="entry name" value="PK_C"/>
    <property type="match status" value="1"/>
</dbReference>
<evidence type="ECO:0000256" key="12">
    <source>
        <dbReference type="RuleBase" id="RU000504"/>
    </source>
</evidence>
<evidence type="ECO:0000256" key="2">
    <source>
        <dbReference type="ARBA" id="ARBA00008663"/>
    </source>
</evidence>
<dbReference type="InterPro" id="IPR040442">
    <property type="entry name" value="Pyrv_kinase-like_dom_sf"/>
</dbReference>
<keyword evidence="16" id="KW-1185">Reference proteome</keyword>
<comment type="catalytic activity">
    <reaction evidence="12">
        <text>pyruvate + ATP = phosphoenolpyruvate + ADP + H(+)</text>
        <dbReference type="Rhea" id="RHEA:18157"/>
        <dbReference type="ChEBI" id="CHEBI:15361"/>
        <dbReference type="ChEBI" id="CHEBI:15378"/>
        <dbReference type="ChEBI" id="CHEBI:30616"/>
        <dbReference type="ChEBI" id="CHEBI:58702"/>
        <dbReference type="ChEBI" id="CHEBI:456216"/>
        <dbReference type="EC" id="2.7.1.40"/>
    </reaction>
</comment>
<reference evidence="16" key="1">
    <citation type="submission" date="2017-04" db="EMBL/GenBank/DDBJ databases">
        <authorList>
            <person name="Varghese N."/>
            <person name="Submissions S."/>
        </authorList>
    </citation>
    <scope>NUCLEOTIDE SEQUENCE [LARGE SCALE GENOMIC DNA]</scope>
    <source>
        <strain evidence="16">RKEM611</strain>
    </source>
</reference>
<dbReference type="STRING" id="1513793.SAMN06296036_101356"/>
<keyword evidence="8" id="KW-0067">ATP-binding</keyword>
<protein>
    <recommendedName>
        <fullName evidence="3 12">Pyruvate kinase</fullName>
        <ecNumber evidence="3 12">2.7.1.40</ecNumber>
    </recommendedName>
</protein>
<dbReference type="Pfam" id="PF00224">
    <property type="entry name" value="PK"/>
    <property type="match status" value="1"/>
</dbReference>
<evidence type="ECO:0000256" key="9">
    <source>
        <dbReference type="ARBA" id="ARBA00022842"/>
    </source>
</evidence>
<dbReference type="InterPro" id="IPR036918">
    <property type="entry name" value="Pyrv_Knase_C_sf"/>
</dbReference>
<dbReference type="PANTHER" id="PTHR11817">
    <property type="entry name" value="PYRUVATE KINASE"/>
    <property type="match status" value="1"/>
</dbReference>
<keyword evidence="10 12" id="KW-0324">Glycolysis</keyword>
<comment type="pathway">
    <text evidence="1 12">Carbohydrate degradation; glycolysis; pyruvate from D-glyceraldehyde 3-phosphate: step 5/5.</text>
</comment>
<evidence type="ECO:0000256" key="3">
    <source>
        <dbReference type="ARBA" id="ARBA00012142"/>
    </source>
</evidence>
<dbReference type="InterPro" id="IPR015813">
    <property type="entry name" value="Pyrv/PenolPyrv_kinase-like_dom"/>
</dbReference>
<dbReference type="GO" id="GO:0004743">
    <property type="term" value="F:pyruvate kinase activity"/>
    <property type="evidence" value="ECO:0007669"/>
    <property type="project" value="UniProtKB-EC"/>
</dbReference>
<dbReference type="InterPro" id="IPR015806">
    <property type="entry name" value="Pyrv_Knase_insert_dom_sf"/>
</dbReference>
<evidence type="ECO:0000256" key="8">
    <source>
        <dbReference type="ARBA" id="ARBA00022840"/>
    </source>
</evidence>
<dbReference type="PRINTS" id="PR01050">
    <property type="entry name" value="PYRUVTKNASE"/>
</dbReference>
<evidence type="ECO:0000256" key="7">
    <source>
        <dbReference type="ARBA" id="ARBA00022777"/>
    </source>
</evidence>
<dbReference type="GO" id="GO:0000287">
    <property type="term" value="F:magnesium ion binding"/>
    <property type="evidence" value="ECO:0007669"/>
    <property type="project" value="InterPro"/>
</dbReference>
<dbReference type="SUPFAM" id="SSF52935">
    <property type="entry name" value="PK C-terminal domain-like"/>
    <property type="match status" value="1"/>
</dbReference>
<feature type="domain" description="Pyruvate kinase C-terminal" evidence="14">
    <location>
        <begin position="354"/>
        <end position="451"/>
    </location>
</feature>
<keyword evidence="7 12" id="KW-0418">Kinase</keyword>
<evidence type="ECO:0000256" key="10">
    <source>
        <dbReference type="ARBA" id="ARBA00023152"/>
    </source>
</evidence>
<sequence length="471" mass="52145">MLKQGRRTTVVWSFESSCLGPDLIETIRSQDVDAIRLSPEAGKMTHCLEFLESAKSSGALSERTPVLVDLYSQPRAIIKGGSDAGIEYKFGDRLTFSPIDGEGDFFIQTNEWDTLFNEGRSVYLGTGDVALKPVSISKRKVELEVVQGGRIFDEMEIHVPSTKTPVKFEDLPEDSWLATKSSNVDCVILPSFENAEDLKHVIKLIEDQEHHPWVLLKVGSMATYESLESLLPLVQGVVISRVELSMGMDPAKVPMLTKEAIGKCNRYAKLSLVASEMLGSMRHNATPTRAEVSDIGNAVFDGADGVVLSEDLAHGPHGVRGLELAKKTVWDVENSDEEPLNWQKYTPKVEEEIEAVTYAAYRAAYRNDAKAIVCITKMGNTALHLASFDIETPIIAVSLSKEAVRRLELVRGVEGVFLDELPPIDEVLPLINNMLLRDSWLKEGDKYVFVSVSISSLSREDSNLFTIQTLD</sequence>
<evidence type="ECO:0000313" key="15">
    <source>
        <dbReference type="EMBL" id="SME90354.1"/>
    </source>
</evidence>
<keyword evidence="4 12" id="KW-0808">Transferase</keyword>
<evidence type="ECO:0000259" key="14">
    <source>
        <dbReference type="Pfam" id="PF02887"/>
    </source>
</evidence>
<dbReference type="UniPathway" id="UPA00109">
    <property type="reaction ID" value="UER00188"/>
</dbReference>
<gene>
    <name evidence="15" type="ORF">SAMN06296036_101356</name>
</gene>
<dbReference type="OrthoDB" id="5288017at2"/>
<evidence type="ECO:0000259" key="13">
    <source>
        <dbReference type="Pfam" id="PF00224"/>
    </source>
</evidence>
<dbReference type="InterPro" id="IPR015795">
    <property type="entry name" value="Pyrv_Knase_C"/>
</dbReference>
<dbReference type="Gene3D" id="3.40.1380.20">
    <property type="entry name" value="Pyruvate kinase, C-terminal domain"/>
    <property type="match status" value="1"/>
</dbReference>
<dbReference type="InterPro" id="IPR001697">
    <property type="entry name" value="Pyr_Knase"/>
</dbReference>
<accession>A0A1Y6BAG6</accession>
<dbReference type="GO" id="GO:0005524">
    <property type="term" value="F:ATP binding"/>
    <property type="evidence" value="ECO:0007669"/>
    <property type="project" value="UniProtKB-KW"/>
</dbReference>
<dbReference type="Gene3D" id="2.40.33.10">
    <property type="entry name" value="PK beta-barrel domain-like"/>
    <property type="match status" value="1"/>
</dbReference>
<keyword evidence="6" id="KW-0547">Nucleotide-binding</keyword>
<comment type="similarity">
    <text evidence="2 12">Belongs to the pyruvate kinase family.</text>
</comment>
<organism evidence="15 16">
    <name type="scientific">Pseudobacteriovorax antillogorgiicola</name>
    <dbReference type="NCBI Taxonomy" id="1513793"/>
    <lineage>
        <taxon>Bacteria</taxon>
        <taxon>Pseudomonadati</taxon>
        <taxon>Bdellovibrionota</taxon>
        <taxon>Oligoflexia</taxon>
        <taxon>Oligoflexales</taxon>
        <taxon>Pseudobacteriovoracaceae</taxon>
        <taxon>Pseudobacteriovorax</taxon>
    </lineage>
</organism>
<dbReference type="SUPFAM" id="SSF50800">
    <property type="entry name" value="PK beta-barrel domain-like"/>
    <property type="match status" value="1"/>
</dbReference>
<evidence type="ECO:0000256" key="5">
    <source>
        <dbReference type="ARBA" id="ARBA00022723"/>
    </source>
</evidence>
<dbReference type="EMBL" id="FWZT01000001">
    <property type="protein sequence ID" value="SME90354.1"/>
    <property type="molecule type" value="Genomic_DNA"/>
</dbReference>
<dbReference type="Proteomes" id="UP000192907">
    <property type="component" value="Unassembled WGS sequence"/>
</dbReference>
<evidence type="ECO:0000256" key="4">
    <source>
        <dbReference type="ARBA" id="ARBA00022679"/>
    </source>
</evidence>
<dbReference type="Gene3D" id="3.20.20.60">
    <property type="entry name" value="Phosphoenolpyruvate-binding domains"/>
    <property type="match status" value="1"/>
</dbReference>
<feature type="domain" description="Pyruvate kinase barrel" evidence="13">
    <location>
        <begin position="115"/>
        <end position="317"/>
    </location>
</feature>
<keyword evidence="5" id="KW-0479">Metal-binding</keyword>
<name>A0A1Y6BAG6_9BACT</name>
<dbReference type="RefSeq" id="WP_132314528.1">
    <property type="nucleotide sequence ID" value="NZ_FWZT01000001.1"/>
</dbReference>
<dbReference type="AlphaFoldDB" id="A0A1Y6BAG6"/>